<dbReference type="Pfam" id="PF01370">
    <property type="entry name" value="Epimerase"/>
    <property type="match status" value="1"/>
</dbReference>
<dbReference type="RefSeq" id="WP_110063812.1">
    <property type="nucleotide sequence ID" value="NZ_QGTW01000002.1"/>
</dbReference>
<sequence length="264" mass="30013">MKSILITGKNSYIGTSLENCLMREPDKYKVSSVTLRDESWKEDDFSKYDVIFHVAAVVHQKEKPDMRESYFKVNRDLPIEVAKKAKQSGVSQFIFMSTMAVYGEEGKLGEEIVIKRNTPVNPKTFYGVSKVEAEEGLNKIINDKFKVVIIRPPMVYGPNCPGNYAKLEKLAIKLPVFPMIDNKRSMLHIDKLCHSVKEYIDSEVEGLYFPQDDEYVNTSLMVKKMANKSGKSIHLSETAGLVTKLIGKRINLINKVFGSLVYEK</sequence>
<accession>A0A2V3A8M9</accession>
<evidence type="ECO:0000259" key="1">
    <source>
        <dbReference type="Pfam" id="PF01370"/>
    </source>
</evidence>
<evidence type="ECO:0000313" key="3">
    <source>
        <dbReference type="Proteomes" id="UP000247150"/>
    </source>
</evidence>
<dbReference type="SUPFAM" id="SSF51735">
    <property type="entry name" value="NAD(P)-binding Rossmann-fold domains"/>
    <property type="match status" value="1"/>
</dbReference>
<dbReference type="InterPro" id="IPR001509">
    <property type="entry name" value="Epimerase_deHydtase"/>
</dbReference>
<protein>
    <submittedName>
        <fullName evidence="2">UDP-glucose 4-epimerase</fullName>
    </submittedName>
</protein>
<dbReference type="PANTHER" id="PTHR43245:SF58">
    <property type="entry name" value="BLL5923 PROTEIN"/>
    <property type="match status" value="1"/>
</dbReference>
<name>A0A2V3A8M9_9BACI</name>
<dbReference type="OrthoDB" id="9808602at2"/>
<proteinExistence type="predicted"/>
<reference evidence="2 3" key="1">
    <citation type="submission" date="2018-05" db="EMBL/GenBank/DDBJ databases">
        <title>Freshwater and sediment microbial communities from various areas in North America, analyzing microbe dynamics in response to fracking.</title>
        <authorList>
            <person name="Lamendella R."/>
        </authorList>
    </citation>
    <scope>NUCLEOTIDE SEQUENCE [LARGE SCALE GENOMIC DNA]</scope>
    <source>
        <strain evidence="2 3">15_TX</strain>
    </source>
</reference>
<dbReference type="PANTHER" id="PTHR43245">
    <property type="entry name" value="BIFUNCTIONAL POLYMYXIN RESISTANCE PROTEIN ARNA"/>
    <property type="match status" value="1"/>
</dbReference>
<dbReference type="Proteomes" id="UP000247150">
    <property type="component" value="Unassembled WGS sequence"/>
</dbReference>
<dbReference type="AlphaFoldDB" id="A0A2V3A8M9"/>
<feature type="domain" description="NAD-dependent epimerase/dehydratase" evidence="1">
    <location>
        <begin position="4"/>
        <end position="161"/>
    </location>
</feature>
<dbReference type="Gene3D" id="3.40.50.720">
    <property type="entry name" value="NAD(P)-binding Rossmann-like Domain"/>
    <property type="match status" value="1"/>
</dbReference>
<comment type="caution">
    <text evidence="2">The sequence shown here is derived from an EMBL/GenBank/DDBJ whole genome shotgun (WGS) entry which is preliminary data.</text>
</comment>
<organism evidence="2 3">
    <name type="scientific">Cytobacillus oceanisediminis</name>
    <dbReference type="NCBI Taxonomy" id="665099"/>
    <lineage>
        <taxon>Bacteria</taxon>
        <taxon>Bacillati</taxon>
        <taxon>Bacillota</taxon>
        <taxon>Bacilli</taxon>
        <taxon>Bacillales</taxon>
        <taxon>Bacillaceae</taxon>
        <taxon>Cytobacillus</taxon>
    </lineage>
</organism>
<evidence type="ECO:0000313" key="2">
    <source>
        <dbReference type="EMBL" id="PWW31273.1"/>
    </source>
</evidence>
<dbReference type="InterPro" id="IPR050177">
    <property type="entry name" value="Lipid_A_modif_metabolic_enz"/>
</dbReference>
<dbReference type="EMBL" id="QGTW01000002">
    <property type="protein sequence ID" value="PWW31273.1"/>
    <property type="molecule type" value="Genomic_DNA"/>
</dbReference>
<dbReference type="InterPro" id="IPR036291">
    <property type="entry name" value="NAD(P)-bd_dom_sf"/>
</dbReference>
<gene>
    <name evidence="2" type="ORF">DFO73_102269</name>
</gene>